<comment type="caution">
    <text evidence="3">The sequence shown here is derived from an EMBL/GenBank/DDBJ whole genome shotgun (WGS) entry which is preliminary data.</text>
</comment>
<dbReference type="PANTHER" id="PTHR47859:SF1">
    <property type="entry name" value="PENTATRICOPEPTIDE REPEAT-CONTAINING PROTEIN"/>
    <property type="match status" value="1"/>
</dbReference>
<dbReference type="Gene3D" id="1.25.40.10">
    <property type="entry name" value="Tetratricopeptide repeat domain"/>
    <property type="match status" value="3"/>
</dbReference>
<dbReference type="Proteomes" id="UP001151752">
    <property type="component" value="Chromosome 1"/>
</dbReference>
<dbReference type="InterPro" id="IPR011990">
    <property type="entry name" value="TPR-like_helical_dom_sf"/>
</dbReference>
<feature type="repeat" description="PPR" evidence="2">
    <location>
        <begin position="346"/>
        <end position="380"/>
    </location>
</feature>
<proteinExistence type="predicted"/>
<accession>A0A9Q0Q959</accession>
<protein>
    <submittedName>
        <fullName evidence="3">PENTATRICOPEPTIDE REPEAT-CONTAINING PROTEIN</fullName>
    </submittedName>
</protein>
<evidence type="ECO:0000313" key="3">
    <source>
        <dbReference type="EMBL" id="KAJ6702312.1"/>
    </source>
</evidence>
<sequence length="692" mass="78985">MEEKEVGLDSKCYLLMIRALCKGGYLEEASNMIDFIGESHGIYPTLPVYNTFLEACSEMSRADYADQCLQLMEQRMVGKDEVTYTMLLKLAVSQWNLCAVYEIWEDYIKHFSPSILTLRNFVWSFTRLRDLKSAYEKLQHMVVLAIRGNNFVQTLSRGQLYPSRHMLSACNIQECDNEQFVPSTANASACNVQECNNEQSVPLTANAPACKIQGCGTLDMGNKEVKSAGQTGLDKRKIMPVLRVLRWSFNDVMHACGQAKKPGLAKQLMLQMENIGLLPSSHTYNRFARAVSKRHFRQGMEVLKTMQQKNLKPHDRTLATISVACSKALELDLAEVLLDQITNCPYPYPYNSFLQACNAMDQPERALRMLAKMKKLKIQPDIRTYQQLFSLVGNTNAPYEDGDMLSRVDSAKRIKAIEKDMAKKWCPAQSRINEELVESSWKRRDVLHSLVEAEECRMAIALFKHMKASGLEPNAATYCIMIDCCRTIRCYKSACALVSMMLRSGFYLQTVGYTVLIKILLQDENFDEALNLLDQGHSEEIKLDVLLYNPVLHIAKDKGRIDIIELIVEQMYREKIQPDTTTCHNVFSAYVYSGFHNMAMEALQVLSMRMISLEDCVLEEKKAELEDLILSEDKEAESRILEHFKDFEEDIAIALLNLRNCAILGFPLSWSPNKSSWARRLSANYDSRKKDN</sequence>
<organism evidence="3 4">
    <name type="scientific">Salix koriyanagi</name>
    <dbReference type="NCBI Taxonomy" id="2511006"/>
    <lineage>
        <taxon>Eukaryota</taxon>
        <taxon>Viridiplantae</taxon>
        <taxon>Streptophyta</taxon>
        <taxon>Embryophyta</taxon>
        <taxon>Tracheophyta</taxon>
        <taxon>Spermatophyta</taxon>
        <taxon>Magnoliopsida</taxon>
        <taxon>eudicotyledons</taxon>
        <taxon>Gunneridae</taxon>
        <taxon>Pentapetalae</taxon>
        <taxon>rosids</taxon>
        <taxon>fabids</taxon>
        <taxon>Malpighiales</taxon>
        <taxon>Salicaceae</taxon>
        <taxon>Saliceae</taxon>
        <taxon>Salix</taxon>
    </lineage>
</organism>
<dbReference type="PROSITE" id="PS51375">
    <property type="entry name" value="PPR"/>
    <property type="match status" value="1"/>
</dbReference>
<keyword evidence="1" id="KW-0677">Repeat</keyword>
<dbReference type="NCBIfam" id="TIGR00756">
    <property type="entry name" value="PPR"/>
    <property type="match status" value="1"/>
</dbReference>
<evidence type="ECO:0000256" key="2">
    <source>
        <dbReference type="PROSITE-ProRule" id="PRU00708"/>
    </source>
</evidence>
<evidence type="ECO:0000313" key="4">
    <source>
        <dbReference type="Proteomes" id="UP001151752"/>
    </source>
</evidence>
<reference evidence="3" key="1">
    <citation type="submission" date="2022-11" db="EMBL/GenBank/DDBJ databases">
        <authorList>
            <person name="Hyden B.L."/>
            <person name="Feng K."/>
            <person name="Yates T."/>
            <person name="Jawdy S."/>
            <person name="Smart L.B."/>
            <person name="Muchero W."/>
        </authorList>
    </citation>
    <scope>NUCLEOTIDE SEQUENCE</scope>
    <source>
        <tissue evidence="3">Shoot tip</tissue>
    </source>
</reference>
<reference evidence="3" key="2">
    <citation type="journal article" date="2023" name="Int. J. Mol. Sci.">
        <title>De Novo Assembly and Annotation of 11 Diverse Shrub Willow (Salix) Genomes Reveals Novel Gene Organization in Sex-Linked Regions.</title>
        <authorList>
            <person name="Hyden B."/>
            <person name="Feng K."/>
            <person name="Yates T.B."/>
            <person name="Jawdy S."/>
            <person name="Cereghino C."/>
            <person name="Smart L.B."/>
            <person name="Muchero W."/>
        </authorList>
    </citation>
    <scope>NUCLEOTIDE SEQUENCE</scope>
    <source>
        <tissue evidence="3">Shoot tip</tissue>
    </source>
</reference>
<dbReference type="EMBL" id="JAPFFM010000016">
    <property type="protein sequence ID" value="KAJ6702312.1"/>
    <property type="molecule type" value="Genomic_DNA"/>
</dbReference>
<dbReference type="InterPro" id="IPR002885">
    <property type="entry name" value="PPR_rpt"/>
</dbReference>
<dbReference type="Pfam" id="PF01535">
    <property type="entry name" value="PPR"/>
    <property type="match status" value="2"/>
</dbReference>
<dbReference type="AlphaFoldDB" id="A0A9Q0Q959"/>
<evidence type="ECO:0000256" key="1">
    <source>
        <dbReference type="ARBA" id="ARBA00022737"/>
    </source>
</evidence>
<dbReference type="Pfam" id="PF13812">
    <property type="entry name" value="PPR_3"/>
    <property type="match status" value="2"/>
</dbReference>
<dbReference type="PANTHER" id="PTHR47859">
    <property type="entry name" value="PENTATRICOPEPTIDE REPEAT-CONTAINING PROTEIN"/>
    <property type="match status" value="1"/>
</dbReference>
<keyword evidence="4" id="KW-1185">Reference proteome</keyword>
<gene>
    <name evidence="3" type="ORF">OIU74_013462</name>
</gene>
<dbReference type="Pfam" id="PF13041">
    <property type="entry name" value="PPR_2"/>
    <property type="match status" value="1"/>
</dbReference>
<name>A0A9Q0Q959_9ROSI</name>